<sequence length="431" mass="45339">MAQDAHEAPVGRSRSSTSPATGMWESPPRRMETHAHIPSWSLPYAGTFVGGADPAFGAHISPAAADSRLPSEHVADHAWNQSVPSTGAHGGSGFRQNFLSLLEARSVTPETFEDAPVACDYLTGVGAAVASAMNMAGAAATYGLGSVDRYSAASVPSARHGTASSSLVYCGDSVVHGSKVTFAVPCYDHEAVKAGSQHQGFGAAFLQQTIRSRVVQSALGYSSMGSQGLADDFSFVVGSLPDAGSFGDYRSAAEFMSSNSNRHEQDTGPGMGNSSGGSGAASVATRRKSEERAGGGKSGNAKKSKQEASQKASPPKTAQAPKVKLGEKITALQQIVSPFGKTDTASVLFETIKYIKFLHEQLRQFSEPYMAKSGYKGHIQFGGEEKENTGTGHDLRGRGLCLVPVSLTSQVYHDDTLPDCWTPAYRSCLYR</sequence>
<reference evidence="8 9" key="1">
    <citation type="submission" date="2016-09" db="EMBL/GenBank/DDBJ databases">
        <title>The draft genome of Dichanthelium oligosanthes: A C3 panicoid grass species.</title>
        <authorList>
            <person name="Studer A.J."/>
            <person name="Schnable J.C."/>
            <person name="Brutnell T.P."/>
        </authorList>
    </citation>
    <scope>NUCLEOTIDE SEQUENCE [LARGE SCALE GENOMIC DNA]</scope>
    <source>
        <strain evidence="9">cv. Kellogg 1175</strain>
        <tissue evidence="8">Leaf</tissue>
    </source>
</reference>
<dbReference type="PANTHER" id="PTHR16223:SF139">
    <property type="entry name" value="BHLH DOMAIN-CONTAINING PROTEIN"/>
    <property type="match status" value="1"/>
</dbReference>
<comment type="caution">
    <text evidence="8">The sequence shown here is derived from an EMBL/GenBank/DDBJ whole genome shotgun (WGS) entry which is preliminary data.</text>
</comment>
<dbReference type="GO" id="GO:0000981">
    <property type="term" value="F:DNA-binding transcription factor activity, RNA polymerase II-specific"/>
    <property type="evidence" value="ECO:0007669"/>
    <property type="project" value="TreeGrafter"/>
</dbReference>
<dbReference type="GO" id="GO:0005634">
    <property type="term" value="C:nucleus"/>
    <property type="evidence" value="ECO:0007669"/>
    <property type="project" value="UniProtKB-SubCell"/>
</dbReference>
<evidence type="ECO:0000259" key="7">
    <source>
        <dbReference type="PROSITE" id="PS50888"/>
    </source>
</evidence>
<gene>
    <name evidence="8" type="ORF">BAE44_0006592</name>
</gene>
<comment type="subcellular location">
    <subcellularLocation>
        <location evidence="1">Nucleus</location>
    </subcellularLocation>
</comment>
<accession>A0A1E5W4Z9</accession>
<dbReference type="EMBL" id="LWDX02021328">
    <property type="protein sequence ID" value="OEL32390.1"/>
    <property type="molecule type" value="Genomic_DNA"/>
</dbReference>
<dbReference type="GO" id="GO:0046983">
    <property type="term" value="F:protein dimerization activity"/>
    <property type="evidence" value="ECO:0007669"/>
    <property type="project" value="InterPro"/>
</dbReference>
<dbReference type="AlphaFoldDB" id="A0A1E5W4Z9"/>
<feature type="region of interest" description="Disordered" evidence="6">
    <location>
        <begin position="257"/>
        <end position="323"/>
    </location>
</feature>
<evidence type="ECO:0000256" key="2">
    <source>
        <dbReference type="ARBA" id="ARBA00005510"/>
    </source>
</evidence>
<dbReference type="CDD" id="cd11393">
    <property type="entry name" value="bHLH_AtbHLH_like"/>
    <property type="match status" value="1"/>
</dbReference>
<evidence type="ECO:0000256" key="6">
    <source>
        <dbReference type="SAM" id="MobiDB-lite"/>
    </source>
</evidence>
<evidence type="ECO:0000256" key="4">
    <source>
        <dbReference type="ARBA" id="ARBA00023163"/>
    </source>
</evidence>
<feature type="domain" description="BHLH" evidence="7">
    <location>
        <begin position="309"/>
        <end position="358"/>
    </location>
</feature>
<protein>
    <submittedName>
        <fullName evidence="8">Transcription factor bHLH111</fullName>
    </submittedName>
</protein>
<name>A0A1E5W4Z9_9POAL</name>
<keyword evidence="5" id="KW-0539">Nucleus</keyword>
<dbReference type="GO" id="GO:0000978">
    <property type="term" value="F:RNA polymerase II cis-regulatory region sequence-specific DNA binding"/>
    <property type="evidence" value="ECO:0007669"/>
    <property type="project" value="TreeGrafter"/>
</dbReference>
<keyword evidence="4" id="KW-0804">Transcription</keyword>
<dbReference type="SUPFAM" id="SSF47459">
    <property type="entry name" value="HLH, helix-loop-helix DNA-binding domain"/>
    <property type="match status" value="1"/>
</dbReference>
<keyword evidence="3" id="KW-0805">Transcription regulation</keyword>
<feature type="region of interest" description="Disordered" evidence="6">
    <location>
        <begin position="1"/>
        <end position="31"/>
    </location>
</feature>
<proteinExistence type="inferred from homology"/>
<evidence type="ECO:0000313" key="9">
    <source>
        <dbReference type="Proteomes" id="UP000095767"/>
    </source>
</evidence>
<dbReference type="InterPro" id="IPR045843">
    <property type="entry name" value="IND-like"/>
</dbReference>
<evidence type="ECO:0000313" key="8">
    <source>
        <dbReference type="EMBL" id="OEL32390.1"/>
    </source>
</evidence>
<dbReference type="PANTHER" id="PTHR16223">
    <property type="entry name" value="TRANSCRIPTION FACTOR BHLH83-RELATED"/>
    <property type="match status" value="1"/>
</dbReference>
<organism evidence="8 9">
    <name type="scientific">Dichanthelium oligosanthes</name>
    <dbReference type="NCBI Taxonomy" id="888268"/>
    <lineage>
        <taxon>Eukaryota</taxon>
        <taxon>Viridiplantae</taxon>
        <taxon>Streptophyta</taxon>
        <taxon>Embryophyta</taxon>
        <taxon>Tracheophyta</taxon>
        <taxon>Spermatophyta</taxon>
        <taxon>Magnoliopsida</taxon>
        <taxon>Liliopsida</taxon>
        <taxon>Poales</taxon>
        <taxon>Poaceae</taxon>
        <taxon>PACMAD clade</taxon>
        <taxon>Panicoideae</taxon>
        <taxon>Panicodae</taxon>
        <taxon>Paniceae</taxon>
        <taxon>Dichantheliinae</taxon>
        <taxon>Dichanthelium</taxon>
    </lineage>
</organism>
<dbReference type="InterPro" id="IPR036638">
    <property type="entry name" value="HLH_DNA-bd_sf"/>
</dbReference>
<evidence type="ECO:0000256" key="3">
    <source>
        <dbReference type="ARBA" id="ARBA00023015"/>
    </source>
</evidence>
<feature type="compositionally biased region" description="Gly residues" evidence="6">
    <location>
        <begin position="269"/>
        <end position="279"/>
    </location>
</feature>
<keyword evidence="9" id="KW-1185">Reference proteome</keyword>
<dbReference type="STRING" id="888268.A0A1E5W4Z9"/>
<dbReference type="Proteomes" id="UP000095767">
    <property type="component" value="Unassembled WGS sequence"/>
</dbReference>
<evidence type="ECO:0000256" key="5">
    <source>
        <dbReference type="ARBA" id="ARBA00023242"/>
    </source>
</evidence>
<dbReference type="InterPro" id="IPR011598">
    <property type="entry name" value="bHLH_dom"/>
</dbReference>
<evidence type="ECO:0000256" key="1">
    <source>
        <dbReference type="ARBA" id="ARBA00004123"/>
    </source>
</evidence>
<dbReference type="PROSITE" id="PS50888">
    <property type="entry name" value="BHLH"/>
    <property type="match status" value="1"/>
</dbReference>
<dbReference type="InterPro" id="IPR045239">
    <property type="entry name" value="bHLH95_bHLH"/>
</dbReference>
<comment type="similarity">
    <text evidence="2">Belongs to the bHLH protein family.</text>
</comment>
<dbReference type="OrthoDB" id="663846at2759"/>